<dbReference type="PANTHER" id="PTHR43711:SF28">
    <property type="entry name" value="SENSOR HISTIDINE KINASE YXDK"/>
    <property type="match status" value="1"/>
</dbReference>
<organism evidence="11 12">
    <name type="scientific">Novosphingobium album</name>
    <name type="common">ex Liu et al. 2023</name>
    <dbReference type="NCBI Taxonomy" id="3031130"/>
    <lineage>
        <taxon>Bacteria</taxon>
        <taxon>Pseudomonadati</taxon>
        <taxon>Pseudomonadota</taxon>
        <taxon>Alphaproteobacteria</taxon>
        <taxon>Sphingomonadales</taxon>
        <taxon>Sphingomonadaceae</taxon>
        <taxon>Novosphingobium</taxon>
    </lineage>
</organism>
<dbReference type="InterPro" id="IPR036890">
    <property type="entry name" value="HATPase_C_sf"/>
</dbReference>
<dbReference type="PROSITE" id="PS50109">
    <property type="entry name" value="HIS_KIN"/>
    <property type="match status" value="1"/>
</dbReference>
<dbReference type="CDD" id="cd00082">
    <property type="entry name" value="HisKA"/>
    <property type="match status" value="1"/>
</dbReference>
<feature type="transmembrane region" description="Helical" evidence="8">
    <location>
        <begin position="58"/>
        <end position="76"/>
    </location>
</feature>
<keyword evidence="5" id="KW-0808">Transferase</keyword>
<evidence type="ECO:0000256" key="2">
    <source>
        <dbReference type="ARBA" id="ARBA00004370"/>
    </source>
</evidence>
<evidence type="ECO:0000256" key="4">
    <source>
        <dbReference type="ARBA" id="ARBA00022553"/>
    </source>
</evidence>
<keyword evidence="6 11" id="KW-0418">Kinase</keyword>
<dbReference type="InterPro" id="IPR036097">
    <property type="entry name" value="HisK_dim/P_sf"/>
</dbReference>
<evidence type="ECO:0000259" key="9">
    <source>
        <dbReference type="PROSITE" id="PS50109"/>
    </source>
</evidence>
<dbReference type="InterPro" id="IPR050736">
    <property type="entry name" value="Sensor_HK_Regulatory"/>
</dbReference>
<sequence>MTPLPGLRRRIALAMVRVTALALIVMIGGLILFQIVMAQIFPDVLSTHRDWRMSIGEGAAMIVFGLIGLGGAAYAGDRLARRIARPVEAVAGAARRVTEQSKFVLEELPDDCAFEETAQLVHDFNEMARRIDQGINEARTLNLAIAHELRTPLTIVKGRLQGFIDGVFAPNEAAFRALIAQVEGLARTADDLRTISLAASNRLELSIAPVDLGREAASVVEVMRPDFTGVGMMLELDASSCMVPADAQRVRQALIALLDNARRYAGKGRVVVQVRSTRDTGILRVKDEGPGISPEFVSRAFTLFERGEESRSRSSGGSGLGLSVVEAIMTAHGGAVRIDSDVDVGATFELSLPRRHSVDQG</sequence>
<dbReference type="SUPFAM" id="SSF47384">
    <property type="entry name" value="Homodimeric domain of signal transducing histidine kinase"/>
    <property type="match status" value="1"/>
</dbReference>
<evidence type="ECO:0000313" key="11">
    <source>
        <dbReference type="EMBL" id="MDE8650623.1"/>
    </source>
</evidence>
<keyword evidence="4" id="KW-0597">Phosphoprotein</keyword>
<dbReference type="EMBL" id="JARESE010000007">
    <property type="protein sequence ID" value="MDE8650623.1"/>
    <property type="molecule type" value="Genomic_DNA"/>
</dbReference>
<name>A0ABT5WNX0_9SPHN</name>
<dbReference type="Gene3D" id="3.30.565.10">
    <property type="entry name" value="Histidine kinase-like ATPase, C-terminal domain"/>
    <property type="match status" value="1"/>
</dbReference>
<evidence type="ECO:0000313" key="12">
    <source>
        <dbReference type="Proteomes" id="UP001216253"/>
    </source>
</evidence>
<reference evidence="11 12" key="1">
    <citation type="submission" date="2023-03" db="EMBL/GenBank/DDBJ databases">
        <title>NovoSphingobium album sp. nov. isolated from polycyclic aromatic hydrocarbons- and heavy-metal polluted soil.</title>
        <authorList>
            <person name="Liu Z."/>
            <person name="Wang K."/>
        </authorList>
    </citation>
    <scope>NUCLEOTIDE SEQUENCE [LARGE SCALE GENOMIC DNA]</scope>
    <source>
        <strain evidence="11 12">H3SJ31-1</strain>
    </source>
</reference>
<comment type="subcellular location">
    <subcellularLocation>
        <location evidence="2">Membrane</location>
    </subcellularLocation>
</comment>
<dbReference type="GO" id="GO:0016301">
    <property type="term" value="F:kinase activity"/>
    <property type="evidence" value="ECO:0007669"/>
    <property type="project" value="UniProtKB-KW"/>
</dbReference>
<dbReference type="EC" id="2.7.13.3" evidence="3"/>
<keyword evidence="7" id="KW-0902">Two-component regulatory system</keyword>
<dbReference type="Gene3D" id="1.10.287.130">
    <property type="match status" value="1"/>
</dbReference>
<dbReference type="CDD" id="cd00075">
    <property type="entry name" value="HATPase"/>
    <property type="match status" value="1"/>
</dbReference>
<keyword evidence="8" id="KW-1133">Transmembrane helix</keyword>
<dbReference type="SUPFAM" id="SSF55874">
    <property type="entry name" value="ATPase domain of HSP90 chaperone/DNA topoisomerase II/histidine kinase"/>
    <property type="match status" value="1"/>
</dbReference>
<evidence type="ECO:0000256" key="3">
    <source>
        <dbReference type="ARBA" id="ARBA00012438"/>
    </source>
</evidence>
<feature type="transmembrane region" description="Helical" evidence="8">
    <location>
        <begin position="12"/>
        <end position="38"/>
    </location>
</feature>
<keyword evidence="8" id="KW-0472">Membrane</keyword>
<dbReference type="InterPro" id="IPR003594">
    <property type="entry name" value="HATPase_dom"/>
</dbReference>
<dbReference type="RefSeq" id="WP_275226704.1">
    <property type="nucleotide sequence ID" value="NZ_JARESE010000007.1"/>
</dbReference>
<evidence type="ECO:0000256" key="1">
    <source>
        <dbReference type="ARBA" id="ARBA00000085"/>
    </source>
</evidence>
<feature type="domain" description="Histidine kinase" evidence="9">
    <location>
        <begin position="144"/>
        <end position="356"/>
    </location>
</feature>
<evidence type="ECO:0000256" key="6">
    <source>
        <dbReference type="ARBA" id="ARBA00022777"/>
    </source>
</evidence>
<evidence type="ECO:0000256" key="7">
    <source>
        <dbReference type="ARBA" id="ARBA00023012"/>
    </source>
</evidence>
<dbReference type="SMART" id="SM00387">
    <property type="entry name" value="HATPase_c"/>
    <property type="match status" value="1"/>
</dbReference>
<keyword evidence="12" id="KW-1185">Reference proteome</keyword>
<dbReference type="Gene3D" id="6.10.340.10">
    <property type="match status" value="1"/>
</dbReference>
<evidence type="ECO:0000259" key="10">
    <source>
        <dbReference type="PROSITE" id="PS50885"/>
    </source>
</evidence>
<dbReference type="Proteomes" id="UP001216253">
    <property type="component" value="Unassembled WGS sequence"/>
</dbReference>
<dbReference type="SMART" id="SM00388">
    <property type="entry name" value="HisKA"/>
    <property type="match status" value="1"/>
</dbReference>
<dbReference type="InterPro" id="IPR005467">
    <property type="entry name" value="His_kinase_dom"/>
</dbReference>
<gene>
    <name evidence="11" type="ORF">PYV00_02690</name>
</gene>
<protein>
    <recommendedName>
        <fullName evidence="3">histidine kinase</fullName>
        <ecNumber evidence="3">2.7.13.3</ecNumber>
    </recommendedName>
</protein>
<proteinExistence type="predicted"/>
<dbReference type="Pfam" id="PF02518">
    <property type="entry name" value="HATPase_c"/>
    <property type="match status" value="1"/>
</dbReference>
<keyword evidence="8" id="KW-0812">Transmembrane</keyword>
<comment type="catalytic activity">
    <reaction evidence="1">
        <text>ATP + protein L-histidine = ADP + protein N-phospho-L-histidine.</text>
        <dbReference type="EC" id="2.7.13.3"/>
    </reaction>
</comment>
<feature type="domain" description="HAMP" evidence="10">
    <location>
        <begin position="81"/>
        <end position="136"/>
    </location>
</feature>
<dbReference type="InterPro" id="IPR003661">
    <property type="entry name" value="HisK_dim/P_dom"/>
</dbReference>
<comment type="caution">
    <text evidence="11">The sequence shown here is derived from an EMBL/GenBank/DDBJ whole genome shotgun (WGS) entry which is preliminary data.</text>
</comment>
<evidence type="ECO:0000256" key="8">
    <source>
        <dbReference type="SAM" id="Phobius"/>
    </source>
</evidence>
<dbReference type="InterPro" id="IPR004358">
    <property type="entry name" value="Sig_transdc_His_kin-like_C"/>
</dbReference>
<dbReference type="PRINTS" id="PR00344">
    <property type="entry name" value="BCTRLSENSOR"/>
</dbReference>
<dbReference type="PROSITE" id="PS50885">
    <property type="entry name" value="HAMP"/>
    <property type="match status" value="1"/>
</dbReference>
<accession>A0ABT5WNX0</accession>
<evidence type="ECO:0000256" key="5">
    <source>
        <dbReference type="ARBA" id="ARBA00022679"/>
    </source>
</evidence>
<dbReference type="PANTHER" id="PTHR43711">
    <property type="entry name" value="TWO-COMPONENT HISTIDINE KINASE"/>
    <property type="match status" value="1"/>
</dbReference>
<dbReference type="InterPro" id="IPR003660">
    <property type="entry name" value="HAMP_dom"/>
</dbReference>